<reference evidence="1 2" key="1">
    <citation type="submission" date="2024-04" db="EMBL/GenBank/DDBJ databases">
        <title>Tritrichomonas musculus Genome.</title>
        <authorList>
            <person name="Alves-Ferreira E."/>
            <person name="Grigg M."/>
            <person name="Lorenzi H."/>
            <person name="Galac M."/>
        </authorList>
    </citation>
    <scope>NUCLEOTIDE SEQUENCE [LARGE SCALE GENOMIC DNA]</scope>
    <source>
        <strain evidence="1 2">EAF2021</strain>
    </source>
</reference>
<dbReference type="EMBL" id="JAPFFF010000014">
    <property type="protein sequence ID" value="KAK8870262.1"/>
    <property type="molecule type" value="Genomic_DNA"/>
</dbReference>
<keyword evidence="2" id="KW-1185">Reference proteome</keyword>
<organism evidence="1 2">
    <name type="scientific">Tritrichomonas musculus</name>
    <dbReference type="NCBI Taxonomy" id="1915356"/>
    <lineage>
        <taxon>Eukaryota</taxon>
        <taxon>Metamonada</taxon>
        <taxon>Parabasalia</taxon>
        <taxon>Tritrichomonadida</taxon>
        <taxon>Tritrichomonadidae</taxon>
        <taxon>Tritrichomonas</taxon>
    </lineage>
</organism>
<gene>
    <name evidence="1" type="ORF">M9Y10_008140</name>
</gene>
<sequence length="92" mass="11236">MDCYCGRLNGQKINCAWMDEKTAIYNSDNICKFRGDKHDQLNHLGYDVNRWISLSLNRENDHSLYYYSNPKSFLHHFFQKFDFYTNYRDYVE</sequence>
<name>A0ABR2IZ42_9EUKA</name>
<comment type="caution">
    <text evidence="1">The sequence shown here is derived from an EMBL/GenBank/DDBJ whole genome shotgun (WGS) entry which is preliminary data.</text>
</comment>
<protein>
    <submittedName>
        <fullName evidence="1">Uncharacterized protein</fullName>
    </submittedName>
</protein>
<proteinExistence type="predicted"/>
<accession>A0ABR2IZ42</accession>
<evidence type="ECO:0000313" key="1">
    <source>
        <dbReference type="EMBL" id="KAK8870262.1"/>
    </source>
</evidence>
<evidence type="ECO:0000313" key="2">
    <source>
        <dbReference type="Proteomes" id="UP001470230"/>
    </source>
</evidence>
<dbReference type="Proteomes" id="UP001470230">
    <property type="component" value="Unassembled WGS sequence"/>
</dbReference>